<evidence type="ECO:0000259" key="8">
    <source>
        <dbReference type="Pfam" id="PF02470"/>
    </source>
</evidence>
<accession>A0ABQ6GQR2</accession>
<dbReference type="InterPro" id="IPR051800">
    <property type="entry name" value="PqiA-PqiB_transport"/>
</dbReference>
<name>A0ABQ6GQR2_9GAMM</name>
<evidence type="ECO:0000256" key="5">
    <source>
        <dbReference type="ARBA" id="ARBA00022989"/>
    </source>
</evidence>
<evidence type="ECO:0000256" key="1">
    <source>
        <dbReference type="ARBA" id="ARBA00004533"/>
    </source>
</evidence>
<evidence type="ECO:0000256" key="3">
    <source>
        <dbReference type="ARBA" id="ARBA00022519"/>
    </source>
</evidence>
<keyword evidence="6 7" id="KW-0472">Membrane</keyword>
<keyword evidence="4 7" id="KW-0812">Transmembrane</keyword>
<dbReference type="InterPro" id="IPR003399">
    <property type="entry name" value="Mce/MlaD"/>
</dbReference>
<feature type="domain" description="Mce/MlaD" evidence="8">
    <location>
        <begin position="163"/>
        <end position="223"/>
    </location>
</feature>
<feature type="domain" description="Mce/MlaD" evidence="8">
    <location>
        <begin position="46"/>
        <end position="136"/>
    </location>
</feature>
<dbReference type="EMBL" id="BSST01000001">
    <property type="protein sequence ID" value="GLX78303.1"/>
    <property type="molecule type" value="Genomic_DNA"/>
</dbReference>
<sequence>MPKQTNSQIPKAYIKRKTGISAIWLVPIIALIFGAWLVVNAYLERGTYITVQFDSARGIVIGKTEVHYKGLTTGVVSDIEVADDLQSVIVEIEMVPNASKMLTDNTVFWYVTAEVSLKGITGLDTLLSGGYINMQPDLNAKGKPQRHFIAAKEPLIIEPSKPGLHLTLLSESLGSLKKNSPVSFKQIPVGHVTGFHYLDNSNQLKIGLFIEPEYAGLVKKNSRFWHASGFNVHASLTSGIEFNSESLTSIIAGGIAFDSPNNAANSENANEGQQFTLHPNFHAAEMGREITLILDLDSAIDQGTSIRLQNIAIGKVVAINKIDVEQQKIIAKAKINPRLEPYLTSDSQFYLVSSKISFAAASSIDKLLLGSYIGLQPSSAGEPSSSFTVYNQRPPYRYSTPGLHLSLTTTDSSAINVGAGVFYHQQLAGSVQAIERSNEQQALVHIHIKPEFQQLVSTSSKFWQIDGIKVNASLQGLTIQTPPLPALFNGGIAFGLEDKGNHEAKVTNGDRFPLTLNKQQAKQSLQFTLLADASFTIKKNTRLLYQGKVIGHIHYQNKHNGKTQLIAGILPQYQNILRENSQFWLVEPDLSLAGLNDTQALFGGSYILVSGGDGKATTEFNLAANPVAKHHSAAGLQLTLNAEQSYGLLPGSQISYKGLTVGQIDTVELDQATKDISLTLTIRSKYAHLINHTTRFFNTSGIAVHGNLSNFQLQTNSLASVVQGGISFYTPDSAVKIPRAKEGQNFTLFANLEQAKMAGITVTIHFNNLNGLSPGQAIKFQGHTVGKVQHLVLDPHGQGATVFAYLTNDQKQLAVTGTKFWLVSPKLNLLNSARFNQLIAGDFIQIFPGQGEAKTHFNAEDIPPAISSLHYGLNLTLSTKTLGSIRVGNPVMYRQVVVGQVIGVDLAKHADRVNIYLNIAERYAPLVTAESKFWNASGFELEAGLFSGLAINSESIESLLAGGIAFATPTVNSDNQQNMPSKKRFLLHSKAKPEWLAWAPKIPLEQ</sequence>
<dbReference type="PANTHER" id="PTHR30462">
    <property type="entry name" value="INTERMEMBRANE TRANSPORT PROTEIN PQIB-RELATED"/>
    <property type="match status" value="1"/>
</dbReference>
<proteinExistence type="predicted"/>
<dbReference type="PANTHER" id="PTHR30462:SF0">
    <property type="entry name" value="INTERMEMBRANE TRANSPORT PROTEIN YEBT"/>
    <property type="match status" value="1"/>
</dbReference>
<keyword evidence="2" id="KW-1003">Cell membrane</keyword>
<organism evidence="9 10">
    <name type="scientific">Thalassotalea insulae</name>
    <dbReference type="NCBI Taxonomy" id="2056778"/>
    <lineage>
        <taxon>Bacteria</taxon>
        <taxon>Pseudomonadati</taxon>
        <taxon>Pseudomonadota</taxon>
        <taxon>Gammaproteobacteria</taxon>
        <taxon>Alteromonadales</taxon>
        <taxon>Colwelliaceae</taxon>
        <taxon>Thalassotalea</taxon>
    </lineage>
</organism>
<evidence type="ECO:0000256" key="6">
    <source>
        <dbReference type="ARBA" id="ARBA00023136"/>
    </source>
</evidence>
<feature type="domain" description="Mce/MlaD" evidence="8">
    <location>
        <begin position="759"/>
        <end position="841"/>
    </location>
</feature>
<evidence type="ECO:0000313" key="9">
    <source>
        <dbReference type="EMBL" id="GLX78303.1"/>
    </source>
</evidence>
<comment type="subcellular location">
    <subcellularLocation>
        <location evidence="1">Cell inner membrane</location>
    </subcellularLocation>
</comment>
<comment type="caution">
    <text evidence="9">The sequence shown here is derived from an EMBL/GenBank/DDBJ whole genome shotgun (WGS) entry which is preliminary data.</text>
</comment>
<evidence type="ECO:0000256" key="7">
    <source>
        <dbReference type="SAM" id="Phobius"/>
    </source>
</evidence>
<evidence type="ECO:0000256" key="4">
    <source>
        <dbReference type="ARBA" id="ARBA00022692"/>
    </source>
</evidence>
<evidence type="ECO:0000256" key="2">
    <source>
        <dbReference type="ARBA" id="ARBA00022475"/>
    </source>
</evidence>
<gene>
    <name evidence="9" type="ORF">tinsulaeT_16430</name>
</gene>
<keyword evidence="10" id="KW-1185">Reference proteome</keyword>
<reference evidence="9 10" key="1">
    <citation type="submission" date="2023-03" db="EMBL/GenBank/DDBJ databases">
        <title>Draft genome sequence of Thalassotalea insulae KCTC 62186T.</title>
        <authorList>
            <person name="Sawabe T."/>
        </authorList>
    </citation>
    <scope>NUCLEOTIDE SEQUENCE [LARGE SCALE GENOMIC DNA]</scope>
    <source>
        <strain evidence="9 10">KCTC 62186</strain>
    </source>
</reference>
<keyword evidence="3" id="KW-0997">Cell inner membrane</keyword>
<dbReference type="RefSeq" id="WP_284244190.1">
    <property type="nucleotide sequence ID" value="NZ_BSST01000001.1"/>
</dbReference>
<dbReference type="Pfam" id="PF02470">
    <property type="entry name" value="MlaD"/>
    <property type="match status" value="5"/>
</dbReference>
<protein>
    <recommendedName>
        <fullName evidence="8">Mce/MlaD domain-containing protein</fullName>
    </recommendedName>
</protein>
<feature type="domain" description="Mce/MlaD" evidence="8">
    <location>
        <begin position="874"/>
        <end position="932"/>
    </location>
</feature>
<keyword evidence="5 7" id="KW-1133">Transmembrane helix</keyword>
<evidence type="ECO:0000313" key="10">
    <source>
        <dbReference type="Proteomes" id="UP001157186"/>
    </source>
</evidence>
<dbReference type="Proteomes" id="UP001157186">
    <property type="component" value="Unassembled WGS sequence"/>
</dbReference>
<feature type="transmembrane region" description="Helical" evidence="7">
    <location>
        <begin position="21"/>
        <end position="43"/>
    </location>
</feature>
<feature type="domain" description="Mce/MlaD" evidence="8">
    <location>
        <begin position="635"/>
        <end position="696"/>
    </location>
</feature>